<evidence type="ECO:0000313" key="2">
    <source>
        <dbReference type="EMBL" id="RVW65778.1"/>
    </source>
</evidence>
<evidence type="ECO:0000313" key="3">
    <source>
        <dbReference type="Proteomes" id="UP000288805"/>
    </source>
</evidence>
<protein>
    <recommendedName>
        <fullName evidence="4">DUF4283 domain-containing protein</fullName>
    </recommendedName>
</protein>
<proteinExistence type="predicted"/>
<name>A0A438G0T6_VITVI</name>
<comment type="caution">
    <text evidence="2">The sequence shown here is derived from an EMBL/GenBank/DDBJ whole genome shotgun (WGS) entry which is preliminary data.</text>
</comment>
<feature type="region of interest" description="Disordered" evidence="1">
    <location>
        <begin position="1"/>
        <end position="41"/>
    </location>
</feature>
<dbReference type="Proteomes" id="UP000288805">
    <property type="component" value="Unassembled WGS sequence"/>
</dbReference>
<reference evidence="2 3" key="1">
    <citation type="journal article" date="2018" name="PLoS Genet.">
        <title>Population sequencing reveals clonal diversity and ancestral inbreeding in the grapevine cultivar Chardonnay.</title>
        <authorList>
            <person name="Roach M.J."/>
            <person name="Johnson D.L."/>
            <person name="Bohlmann J."/>
            <person name="van Vuuren H.J."/>
            <person name="Jones S.J."/>
            <person name="Pretorius I.S."/>
            <person name="Schmidt S.A."/>
            <person name="Borneman A.R."/>
        </authorList>
    </citation>
    <scope>NUCLEOTIDE SEQUENCE [LARGE SCALE GENOMIC DNA]</scope>
    <source>
        <strain evidence="3">cv. Chardonnay</strain>
        <tissue evidence="2">Leaf</tissue>
    </source>
</reference>
<organism evidence="2 3">
    <name type="scientific">Vitis vinifera</name>
    <name type="common">Grape</name>
    <dbReference type="NCBI Taxonomy" id="29760"/>
    <lineage>
        <taxon>Eukaryota</taxon>
        <taxon>Viridiplantae</taxon>
        <taxon>Streptophyta</taxon>
        <taxon>Embryophyta</taxon>
        <taxon>Tracheophyta</taxon>
        <taxon>Spermatophyta</taxon>
        <taxon>Magnoliopsida</taxon>
        <taxon>eudicotyledons</taxon>
        <taxon>Gunneridae</taxon>
        <taxon>Pentapetalae</taxon>
        <taxon>rosids</taxon>
        <taxon>Vitales</taxon>
        <taxon>Vitaceae</taxon>
        <taxon>Viteae</taxon>
        <taxon>Vitis</taxon>
    </lineage>
</organism>
<dbReference type="AlphaFoldDB" id="A0A438G0T6"/>
<dbReference type="EMBL" id="QGNW01000684">
    <property type="protein sequence ID" value="RVW65778.1"/>
    <property type="molecule type" value="Genomic_DNA"/>
</dbReference>
<accession>A0A438G0T6</accession>
<sequence>MEEREDLERECVKAREMKAGPRVGSGTQAEEGQDANPHSGKKGRCFFLDQVGAGKFRALIEGLGKEEVQYLCPQRQRSKGGWILLAEALREMEPRPGGQAGQEDKGKLWIPMWGKSFAEVVKQKCSTGDEVVRVKVDSRAIRANLEKLNQCLVGSWNPRRGEGEDLRSWGTQCQKRGG</sequence>
<evidence type="ECO:0008006" key="4">
    <source>
        <dbReference type="Google" id="ProtNLM"/>
    </source>
</evidence>
<feature type="compositionally biased region" description="Basic and acidic residues" evidence="1">
    <location>
        <begin position="1"/>
        <end position="19"/>
    </location>
</feature>
<evidence type="ECO:0000256" key="1">
    <source>
        <dbReference type="SAM" id="MobiDB-lite"/>
    </source>
</evidence>
<gene>
    <name evidence="2" type="ORF">CK203_007243</name>
</gene>